<keyword evidence="2 10" id="KW-0963">Cytoplasm</keyword>
<organism evidence="13 14">
    <name type="scientific">Ardenticatena maritima</name>
    <dbReference type="NCBI Taxonomy" id="872965"/>
    <lineage>
        <taxon>Bacteria</taxon>
        <taxon>Bacillati</taxon>
        <taxon>Chloroflexota</taxon>
        <taxon>Ardenticatenia</taxon>
        <taxon>Ardenticatenales</taxon>
        <taxon>Ardenticatenaceae</taxon>
        <taxon>Ardenticatena</taxon>
    </lineage>
</organism>
<dbReference type="Pfam" id="PF01926">
    <property type="entry name" value="MMR_HSR1"/>
    <property type="match status" value="1"/>
</dbReference>
<dbReference type="InterPro" id="IPR018948">
    <property type="entry name" value="GTP-bd_TrmE_N"/>
</dbReference>
<feature type="binding site" evidence="10">
    <location>
        <begin position="284"/>
        <end position="290"/>
    </location>
    <ligand>
        <name>GTP</name>
        <dbReference type="ChEBI" id="CHEBI:37565"/>
    </ligand>
</feature>
<feature type="binding site" evidence="10">
    <location>
        <position position="269"/>
    </location>
    <ligand>
        <name>Mg(2+)</name>
        <dbReference type="ChEBI" id="CHEBI:18420"/>
    </ligand>
</feature>
<dbReference type="AlphaFoldDB" id="A0A0M8K990"/>
<dbReference type="FunCoup" id="A0A0M8K990">
    <property type="interactions" value="458"/>
</dbReference>
<evidence type="ECO:0000256" key="1">
    <source>
        <dbReference type="ARBA" id="ARBA00011043"/>
    </source>
</evidence>
<dbReference type="InterPro" id="IPR027266">
    <property type="entry name" value="TrmE/GcvT-like"/>
</dbReference>
<dbReference type="SUPFAM" id="SSF52540">
    <property type="entry name" value="P-loop containing nucleoside triphosphate hydrolases"/>
    <property type="match status" value="1"/>
</dbReference>
<dbReference type="InterPro" id="IPR027368">
    <property type="entry name" value="MnmE_dom2"/>
</dbReference>
<evidence type="ECO:0000256" key="4">
    <source>
        <dbReference type="ARBA" id="ARBA00022723"/>
    </source>
</evidence>
<feature type="binding site" evidence="10">
    <location>
        <begin position="309"/>
        <end position="312"/>
    </location>
    <ligand>
        <name>GTP</name>
        <dbReference type="ChEBI" id="CHEBI:37565"/>
    </ligand>
</feature>
<keyword evidence="6 10" id="KW-0378">Hydrolase</keyword>
<dbReference type="GO" id="GO:0030488">
    <property type="term" value="P:tRNA methylation"/>
    <property type="evidence" value="ECO:0007669"/>
    <property type="project" value="TreeGrafter"/>
</dbReference>
<feature type="binding site" evidence="10">
    <location>
        <position position="61"/>
    </location>
    <ligand>
        <name>(6S)-5-formyl-5,6,7,8-tetrahydrofolate</name>
        <dbReference type="ChEBI" id="CHEBI:57457"/>
    </ligand>
</feature>
<comment type="caution">
    <text evidence="10">Lacks conserved residue(s) required for the propagation of feature annotation.</text>
</comment>
<dbReference type="InterPro" id="IPR006073">
    <property type="entry name" value="GTP-bd"/>
</dbReference>
<dbReference type="InterPro" id="IPR031168">
    <property type="entry name" value="G_TrmE"/>
</dbReference>
<dbReference type="PRINTS" id="PR00449">
    <property type="entry name" value="RASTRNSFRMNG"/>
</dbReference>
<dbReference type="Gene3D" id="1.20.120.430">
    <property type="entry name" value="tRNA modification GTPase MnmE domain 2"/>
    <property type="match status" value="1"/>
</dbReference>
<feature type="binding site" evidence="10">
    <location>
        <position position="286"/>
    </location>
    <ligand>
        <name>K(+)</name>
        <dbReference type="ChEBI" id="CHEBI:29103"/>
    </ligand>
</feature>
<dbReference type="InterPro" id="IPR025867">
    <property type="entry name" value="MnmE_helical"/>
</dbReference>
<keyword evidence="14" id="KW-1185">Reference proteome</keyword>
<dbReference type="CDD" id="cd04164">
    <property type="entry name" value="trmE"/>
    <property type="match status" value="1"/>
</dbReference>
<protein>
    <recommendedName>
        <fullName evidence="10">tRNA modification GTPase MnmE</fullName>
        <ecNumber evidence="10">3.6.-.-</ecNumber>
    </recommendedName>
</protein>
<dbReference type="InParanoid" id="A0A0M8K990"/>
<evidence type="ECO:0000256" key="2">
    <source>
        <dbReference type="ARBA" id="ARBA00022490"/>
    </source>
</evidence>
<gene>
    <name evidence="10 13" type="primary">mnmE</name>
    <name evidence="10" type="synonym">trmE</name>
    <name evidence="13" type="ORF">ARMA_1502</name>
</gene>
<dbReference type="GO" id="GO:0005829">
    <property type="term" value="C:cytosol"/>
    <property type="evidence" value="ECO:0007669"/>
    <property type="project" value="TreeGrafter"/>
</dbReference>
<feature type="binding site" evidence="10">
    <location>
        <position position="289"/>
    </location>
    <ligand>
        <name>K(+)</name>
        <dbReference type="ChEBI" id="CHEBI:29103"/>
    </ligand>
</feature>
<dbReference type="GO" id="GO:0003924">
    <property type="term" value="F:GTPase activity"/>
    <property type="evidence" value="ECO:0007669"/>
    <property type="project" value="UniProtKB-UniRule"/>
</dbReference>
<dbReference type="EMBL" id="BBZA01000113">
    <property type="protein sequence ID" value="GAP63079.1"/>
    <property type="molecule type" value="Genomic_DNA"/>
</dbReference>
<dbReference type="Proteomes" id="UP000037784">
    <property type="component" value="Unassembled WGS sequence"/>
</dbReference>
<evidence type="ECO:0000256" key="10">
    <source>
        <dbReference type="HAMAP-Rule" id="MF_00379"/>
    </source>
</evidence>
<dbReference type="FunFam" id="3.40.50.300:FF:000494">
    <property type="entry name" value="tRNA modification GTPase MnmE"/>
    <property type="match status" value="1"/>
</dbReference>
<sequence>MSFVILNGGFLLTDFVSNTLQVQLTQHHIAGKETGPVAYALDDTIAAIATPVGEGGIGIVRISGPEALAILRRLFRPARPRPFESHRLMYGHIVDPHTGDVVDEVMAVYMRAPHTYTRQDVVEIHGHGGMAPLRAVLSLVLSAGARLAEPGEMTLRAFLNGRIDLAQAEAVLDVVRARTEAGLQAALRQLGGHLSDDIRHARQMLLDVLAHLTALIDFPEDDVPPQDIAPDLERVAAHLERLIATADRGMLLREGVRVAIVGRPNVGKSSLLNRLLRHDRAIVTDIPGTTRDVLEETLNVRGIPVVVVDTAGIRQTQDVVEAIGVERSRAAIAQADLVLLVLDASQPLTDEDHAIAAEVEGRPAIVVLNKTDLPRRLFPDNVPFLPAAPRVELSAQQGEGLDRLEETIFEQVTGGHVMPLHGALVTNPRHKAALQRALDHVRAAQSTYAAGLPADFITIDLHSAVNALGEITGETATEDLLDTIFSRFCIGK</sequence>
<keyword evidence="9 10" id="KW-0342">GTP-binding</keyword>
<comment type="similarity">
    <text evidence="1 10 11">Belongs to the TRAFAC class TrmE-Era-EngA-EngB-Septin-like GTPase superfamily. TrmE GTPase family.</text>
</comment>
<dbReference type="PROSITE" id="PS51709">
    <property type="entry name" value="G_TRME"/>
    <property type="match status" value="1"/>
</dbReference>
<evidence type="ECO:0000256" key="7">
    <source>
        <dbReference type="ARBA" id="ARBA00022842"/>
    </source>
</evidence>
<dbReference type="InterPro" id="IPR004520">
    <property type="entry name" value="GTPase_MnmE"/>
</dbReference>
<dbReference type="Pfam" id="PF10396">
    <property type="entry name" value="TrmE_N"/>
    <property type="match status" value="1"/>
</dbReference>
<keyword evidence="5 10" id="KW-0547">Nucleotide-binding</keyword>
<evidence type="ECO:0000256" key="9">
    <source>
        <dbReference type="ARBA" id="ARBA00023134"/>
    </source>
</evidence>
<dbReference type="NCBIfam" id="NF003661">
    <property type="entry name" value="PRK05291.1-3"/>
    <property type="match status" value="1"/>
</dbReference>
<dbReference type="HAMAP" id="MF_00379">
    <property type="entry name" value="GTPase_MnmE"/>
    <property type="match status" value="1"/>
</dbReference>
<keyword evidence="7 10" id="KW-0460">Magnesium</keyword>
<evidence type="ECO:0000256" key="6">
    <source>
        <dbReference type="ARBA" id="ARBA00022801"/>
    </source>
</evidence>
<proteinExistence type="inferred from homology"/>
<comment type="subcellular location">
    <subcellularLocation>
        <location evidence="10">Cytoplasm</location>
    </subcellularLocation>
</comment>
<evidence type="ECO:0000256" key="11">
    <source>
        <dbReference type="RuleBase" id="RU003313"/>
    </source>
</evidence>
<feature type="binding site" evidence="10">
    <location>
        <begin position="265"/>
        <end position="270"/>
    </location>
    <ligand>
        <name>GTP</name>
        <dbReference type="ChEBI" id="CHEBI:37565"/>
    </ligand>
</feature>
<dbReference type="Gene3D" id="3.30.1360.120">
    <property type="entry name" value="Probable tRNA modification gtpase trme, domain 1"/>
    <property type="match status" value="1"/>
</dbReference>
<dbReference type="CDD" id="cd14858">
    <property type="entry name" value="TrmE_N"/>
    <property type="match status" value="1"/>
</dbReference>
<dbReference type="STRING" id="872965.SE16_09510"/>
<dbReference type="InterPro" id="IPR005225">
    <property type="entry name" value="Small_GTP-bd"/>
</dbReference>
<dbReference type="GO" id="GO:0005525">
    <property type="term" value="F:GTP binding"/>
    <property type="evidence" value="ECO:0007669"/>
    <property type="project" value="UniProtKB-UniRule"/>
</dbReference>
<evidence type="ECO:0000256" key="5">
    <source>
        <dbReference type="ARBA" id="ARBA00022741"/>
    </source>
</evidence>
<accession>A0A0M8K990</accession>
<feature type="domain" description="TrmE-type G" evidence="12">
    <location>
        <begin position="255"/>
        <end position="413"/>
    </location>
</feature>
<dbReference type="NCBIfam" id="TIGR00231">
    <property type="entry name" value="small_GTP"/>
    <property type="match status" value="1"/>
</dbReference>
<dbReference type="PANTHER" id="PTHR42714:SF2">
    <property type="entry name" value="TRNA MODIFICATION GTPASE GTPBP3, MITOCHONDRIAL"/>
    <property type="match status" value="1"/>
</dbReference>
<reference evidence="14" key="2">
    <citation type="submission" date="2015-08" db="EMBL/GenBank/DDBJ databases">
        <title>Draft Genome Sequence of a Heterotrophic Facultative Anaerobic Bacterium Ardenticatena maritima Strain 110S.</title>
        <authorList>
            <person name="Kawaichi S."/>
            <person name="Yoshida T."/>
            <person name="Sako Y."/>
            <person name="Nakamura R."/>
        </authorList>
    </citation>
    <scope>NUCLEOTIDE SEQUENCE [LARGE SCALE GENOMIC DNA]</scope>
    <source>
        <strain evidence="14">110S</strain>
    </source>
</reference>
<dbReference type="Pfam" id="PF12631">
    <property type="entry name" value="MnmE_helical"/>
    <property type="match status" value="1"/>
</dbReference>
<feature type="binding site" evidence="10">
    <location>
        <position position="265"/>
    </location>
    <ligand>
        <name>K(+)</name>
        <dbReference type="ChEBI" id="CHEBI:29103"/>
    </ligand>
</feature>
<evidence type="ECO:0000256" key="8">
    <source>
        <dbReference type="ARBA" id="ARBA00022958"/>
    </source>
</evidence>
<keyword evidence="8 10" id="KW-0630">Potassium</keyword>
<evidence type="ECO:0000313" key="13">
    <source>
        <dbReference type="EMBL" id="GAP63079.1"/>
    </source>
</evidence>
<dbReference type="Gene3D" id="3.40.50.300">
    <property type="entry name" value="P-loop containing nucleotide triphosphate hydrolases"/>
    <property type="match status" value="1"/>
</dbReference>
<dbReference type="InterPro" id="IPR027417">
    <property type="entry name" value="P-loop_NTPase"/>
</dbReference>
<dbReference type="GO" id="GO:0046872">
    <property type="term" value="F:metal ion binding"/>
    <property type="evidence" value="ECO:0007669"/>
    <property type="project" value="UniProtKB-KW"/>
</dbReference>
<comment type="caution">
    <text evidence="13">The sequence shown here is derived from an EMBL/GenBank/DDBJ whole genome shotgun (WGS) entry which is preliminary data.</text>
</comment>
<evidence type="ECO:0000259" key="12">
    <source>
        <dbReference type="PROSITE" id="PS51709"/>
    </source>
</evidence>
<evidence type="ECO:0000256" key="3">
    <source>
        <dbReference type="ARBA" id="ARBA00022694"/>
    </source>
</evidence>
<reference evidence="13 14" key="1">
    <citation type="journal article" date="2015" name="Genome Announc.">
        <title>Draft Genome Sequence of a Heterotrophic Facultative Anaerobic Thermophilic Bacterium, Ardenticatena maritima Strain 110ST.</title>
        <authorList>
            <person name="Kawaichi S."/>
            <person name="Yoshida T."/>
            <person name="Sako Y."/>
            <person name="Nakamura R."/>
        </authorList>
    </citation>
    <scope>NUCLEOTIDE SEQUENCE [LARGE SCALE GENOMIC DNA]</scope>
    <source>
        <strain evidence="13 14">110S</strain>
    </source>
</reference>
<feature type="binding site" evidence="10">
    <location>
        <position position="123"/>
    </location>
    <ligand>
        <name>(6S)-5-formyl-5,6,7,8-tetrahydrofolate</name>
        <dbReference type="ChEBI" id="CHEBI:57457"/>
    </ligand>
</feature>
<keyword evidence="4 10" id="KW-0479">Metal-binding</keyword>
<dbReference type="EC" id="3.6.-.-" evidence="10"/>
<dbReference type="GO" id="GO:0042802">
    <property type="term" value="F:identical protein binding"/>
    <property type="evidence" value="ECO:0007669"/>
    <property type="project" value="UniProtKB-ARBA"/>
</dbReference>
<evidence type="ECO:0000313" key="14">
    <source>
        <dbReference type="Proteomes" id="UP000037784"/>
    </source>
</evidence>
<comment type="cofactor">
    <cofactor evidence="10">
        <name>K(+)</name>
        <dbReference type="ChEBI" id="CHEBI:29103"/>
    </cofactor>
    <text evidence="10">Binds 1 potassium ion per subunit.</text>
</comment>
<dbReference type="GO" id="GO:0002098">
    <property type="term" value="P:tRNA wobble uridine modification"/>
    <property type="evidence" value="ECO:0007669"/>
    <property type="project" value="TreeGrafter"/>
</dbReference>
<keyword evidence="3 10" id="KW-0819">tRNA processing</keyword>
<dbReference type="NCBIfam" id="TIGR00450">
    <property type="entry name" value="mnmE_trmE_thdF"/>
    <property type="match status" value="1"/>
</dbReference>
<feature type="binding site" evidence="10">
    <location>
        <position position="284"/>
    </location>
    <ligand>
        <name>K(+)</name>
        <dbReference type="ChEBI" id="CHEBI:29103"/>
    </ligand>
</feature>
<feature type="binding site" evidence="10">
    <location>
        <position position="162"/>
    </location>
    <ligand>
        <name>(6S)-5-formyl-5,6,7,8-tetrahydrofolate</name>
        <dbReference type="ChEBI" id="CHEBI:57457"/>
    </ligand>
</feature>
<dbReference type="PANTHER" id="PTHR42714">
    <property type="entry name" value="TRNA MODIFICATION GTPASE GTPBP3"/>
    <property type="match status" value="1"/>
</dbReference>
<comment type="subunit">
    <text evidence="10">Homodimer. Heterotetramer of two MnmE and two MnmG subunits.</text>
</comment>
<dbReference type="FunFam" id="3.30.1360.120:FF:000003">
    <property type="entry name" value="tRNA modification GTPase MnmE"/>
    <property type="match status" value="1"/>
</dbReference>
<comment type="function">
    <text evidence="10">Exhibits a very high intrinsic GTPase hydrolysis rate. Involved in the addition of a carboxymethylaminomethyl (cmnm) group at the wobble position (U34) of certain tRNAs, forming tRNA-cmnm(5)s(2)U34.</text>
</comment>
<name>A0A0M8K990_9CHLR</name>
<feature type="binding site" evidence="10">
    <location>
        <position position="492"/>
    </location>
    <ligand>
        <name>(6S)-5-formyl-5,6,7,8-tetrahydrofolate</name>
        <dbReference type="ChEBI" id="CHEBI:57457"/>
    </ligand>
</feature>
<feature type="binding site" evidence="10">
    <location>
        <position position="290"/>
    </location>
    <ligand>
        <name>Mg(2+)</name>
        <dbReference type="ChEBI" id="CHEBI:18420"/>
    </ligand>
</feature>